<keyword evidence="1 4" id="KW-0479">Metal-binding</keyword>
<dbReference type="InterPro" id="IPR002073">
    <property type="entry name" value="PDEase_catalytic_dom"/>
</dbReference>
<evidence type="ECO:0000256" key="4">
    <source>
        <dbReference type="PIRSR" id="PIRSR623088-3"/>
    </source>
</evidence>
<name>A0A9W8HDZ4_9FUNG</name>
<dbReference type="AlphaFoldDB" id="A0A9W8HDZ4"/>
<feature type="binding site" evidence="4">
    <location>
        <position position="375"/>
    </location>
    <ligand>
        <name>Zn(2+)</name>
        <dbReference type="ChEBI" id="CHEBI:29105"/>
        <label>1</label>
    </ligand>
</feature>
<feature type="region of interest" description="Disordered" evidence="5">
    <location>
        <begin position="561"/>
        <end position="649"/>
    </location>
</feature>
<comment type="caution">
    <text evidence="7">The sequence shown here is derived from an EMBL/GenBank/DDBJ whole genome shotgun (WGS) entry which is preliminary data.</text>
</comment>
<evidence type="ECO:0000313" key="7">
    <source>
        <dbReference type="EMBL" id="KAJ2783318.1"/>
    </source>
</evidence>
<dbReference type="InterPro" id="IPR003607">
    <property type="entry name" value="HD/PDEase_dom"/>
</dbReference>
<feature type="compositionally biased region" description="Polar residues" evidence="5">
    <location>
        <begin position="704"/>
        <end position="718"/>
    </location>
</feature>
<dbReference type="EMBL" id="JANBUL010000050">
    <property type="protein sequence ID" value="KAJ2783318.1"/>
    <property type="molecule type" value="Genomic_DNA"/>
</dbReference>
<feature type="region of interest" description="Disordered" evidence="5">
    <location>
        <begin position="268"/>
        <end position="293"/>
    </location>
</feature>
<feature type="domain" description="PDEase" evidence="6">
    <location>
        <begin position="42"/>
        <end position="469"/>
    </location>
</feature>
<organism evidence="7 8">
    <name type="scientific">Coemansia javaensis</name>
    <dbReference type="NCBI Taxonomy" id="2761396"/>
    <lineage>
        <taxon>Eukaryota</taxon>
        <taxon>Fungi</taxon>
        <taxon>Fungi incertae sedis</taxon>
        <taxon>Zoopagomycota</taxon>
        <taxon>Kickxellomycotina</taxon>
        <taxon>Kickxellomycetes</taxon>
        <taxon>Kickxellales</taxon>
        <taxon>Kickxellaceae</taxon>
        <taxon>Coemansia</taxon>
    </lineage>
</organism>
<dbReference type="PRINTS" id="PR00387">
    <property type="entry name" value="PDIESTERASE1"/>
</dbReference>
<evidence type="ECO:0000256" key="5">
    <source>
        <dbReference type="SAM" id="MobiDB-lite"/>
    </source>
</evidence>
<feature type="region of interest" description="Disordered" evidence="5">
    <location>
        <begin position="703"/>
        <end position="728"/>
    </location>
</feature>
<dbReference type="PANTHER" id="PTHR11347">
    <property type="entry name" value="CYCLIC NUCLEOTIDE PHOSPHODIESTERASE"/>
    <property type="match status" value="1"/>
</dbReference>
<dbReference type="SUPFAM" id="SSF109604">
    <property type="entry name" value="HD-domain/PDEase-like"/>
    <property type="match status" value="1"/>
</dbReference>
<dbReference type="CDD" id="cd00077">
    <property type="entry name" value="HDc"/>
    <property type="match status" value="1"/>
</dbReference>
<dbReference type="InterPro" id="IPR023088">
    <property type="entry name" value="PDEase"/>
</dbReference>
<dbReference type="GO" id="GO:0046872">
    <property type="term" value="F:metal ion binding"/>
    <property type="evidence" value="ECO:0007669"/>
    <property type="project" value="UniProtKB-KW"/>
</dbReference>
<proteinExistence type="predicted"/>
<evidence type="ECO:0000313" key="8">
    <source>
        <dbReference type="Proteomes" id="UP001140217"/>
    </source>
</evidence>
<dbReference type="SMART" id="SM00471">
    <property type="entry name" value="HDc"/>
    <property type="match status" value="1"/>
</dbReference>
<feature type="binding site" evidence="4">
    <location>
        <position position="160"/>
    </location>
    <ligand>
        <name>Zn(2+)</name>
        <dbReference type="ChEBI" id="CHEBI:29105"/>
        <label>1</label>
    </ligand>
</feature>
<evidence type="ECO:0000256" key="3">
    <source>
        <dbReference type="PIRSR" id="PIRSR623088-1"/>
    </source>
</evidence>
<evidence type="ECO:0000259" key="6">
    <source>
        <dbReference type="PROSITE" id="PS51845"/>
    </source>
</evidence>
<feature type="binding site" evidence="4">
    <location>
        <position position="159"/>
    </location>
    <ligand>
        <name>Zn(2+)</name>
        <dbReference type="ChEBI" id="CHEBI:29105"/>
        <label>1</label>
    </ligand>
</feature>
<protein>
    <recommendedName>
        <fullName evidence="6">PDEase domain-containing protein</fullName>
    </recommendedName>
</protein>
<feature type="binding site" evidence="4">
    <location>
        <position position="123"/>
    </location>
    <ligand>
        <name>Zn(2+)</name>
        <dbReference type="ChEBI" id="CHEBI:29105"/>
        <label>1</label>
    </ligand>
</feature>
<feature type="binding site" evidence="4">
    <location>
        <position position="160"/>
    </location>
    <ligand>
        <name>Zn(2+)</name>
        <dbReference type="ChEBI" id="CHEBI:29105"/>
        <label>2</label>
    </ligand>
</feature>
<feature type="compositionally biased region" description="Basic and acidic residues" evidence="5">
    <location>
        <begin position="321"/>
        <end position="331"/>
    </location>
</feature>
<evidence type="ECO:0000256" key="2">
    <source>
        <dbReference type="ARBA" id="ARBA00022801"/>
    </source>
</evidence>
<feature type="compositionally biased region" description="Basic residues" evidence="5">
    <location>
        <begin position="568"/>
        <end position="577"/>
    </location>
</feature>
<sequence length="728" mass="79454">MAVPAAAGLGAARLPATGARAAVIGAFPARLPMLCCKQNQLSSAELAVVEEFMNTYIAERWGADGLDFDPWRYSRAEKQGILLAVFKALNVLTVLDLSASDMLDFCLDVEALYNDVPYHSFNHAVDVVVKLYYMLHHLRAAAYLASYDIAALLISALCHDCGHPGLNNLFQKNSGSDLAQRYPDAILERYSIDLAVECIAKHRLFRAVENLRDPVYSDSTALEPNVASRMLFSVRAAILSTDMARHFALVEDCRALVSALLKKVTRFTGQEPSEQQPQQPQPPRLHGRVRSPSEPTVSMKQLLSYTIQEASRSAAASPTDARARSPADARAKRSSPARPPRAARQHMRRSESISDGLLDSTQRQTLVNILLHAVDVFNPVLPWHMCKKWSDVMNAESFRQGDLEKKLSLPVSPNMDRDTTDQRQVSLDFGNIIIRPFFSELVSLFPVDDTLLPSLEANLQRWSRLSVDATHEISAPEGANNAAYSWPVEPVNASPSSSTPSGLSEGRRLSIAAGTIDIPPLHVEAIRRHSHEGFEALHRCMVGHMFSKHLEKVQERRKASYIFDSHQPRQRQIRNHSRPSPLNGAAGRTARGDPGRGSGPRMLSPVTEAAVVDDRPDDPSDQSEGLSDASPAPPDFGLDSGPASASRITTAAARARASLLWGSDVQLDAAPPSKHLSSYCVDSPVCSPRQYRSASLDPTLLASLPTTYPSLAGSNRQSAAPPKSPGNS</sequence>
<reference evidence="7" key="1">
    <citation type="submission" date="2022-07" db="EMBL/GenBank/DDBJ databases">
        <title>Phylogenomic reconstructions and comparative analyses of Kickxellomycotina fungi.</title>
        <authorList>
            <person name="Reynolds N.K."/>
            <person name="Stajich J.E."/>
            <person name="Barry K."/>
            <person name="Grigoriev I.V."/>
            <person name="Crous P."/>
            <person name="Smith M.E."/>
        </authorList>
    </citation>
    <scope>NUCLEOTIDE SEQUENCE</scope>
    <source>
        <strain evidence="7">NBRC 105414</strain>
    </source>
</reference>
<dbReference type="OrthoDB" id="546632at2759"/>
<evidence type="ECO:0000256" key="1">
    <source>
        <dbReference type="ARBA" id="ARBA00022723"/>
    </source>
</evidence>
<feature type="region of interest" description="Disordered" evidence="5">
    <location>
        <begin position="309"/>
        <end position="356"/>
    </location>
</feature>
<accession>A0A9W8HDZ4</accession>
<dbReference type="PROSITE" id="PS51845">
    <property type="entry name" value="PDEASE_I_2"/>
    <property type="match status" value="1"/>
</dbReference>
<keyword evidence="8" id="KW-1185">Reference proteome</keyword>
<feature type="active site" description="Proton donor" evidence="3">
    <location>
        <position position="119"/>
    </location>
</feature>
<gene>
    <name evidence="7" type="ORF">H4R18_001764</name>
</gene>
<dbReference type="InterPro" id="IPR036971">
    <property type="entry name" value="PDEase_catalytic_dom_sf"/>
</dbReference>
<dbReference type="Gene3D" id="1.10.1300.10">
    <property type="entry name" value="3'5'-cyclic nucleotide phosphodiesterase, catalytic domain"/>
    <property type="match status" value="1"/>
</dbReference>
<dbReference type="Proteomes" id="UP001140217">
    <property type="component" value="Unassembled WGS sequence"/>
</dbReference>
<dbReference type="GO" id="GO:0007165">
    <property type="term" value="P:signal transduction"/>
    <property type="evidence" value="ECO:0007669"/>
    <property type="project" value="InterPro"/>
</dbReference>
<dbReference type="Pfam" id="PF00233">
    <property type="entry name" value="PDEase_I"/>
    <property type="match status" value="2"/>
</dbReference>
<keyword evidence="2" id="KW-0378">Hydrolase</keyword>
<dbReference type="GO" id="GO:0004114">
    <property type="term" value="F:3',5'-cyclic-nucleotide phosphodiesterase activity"/>
    <property type="evidence" value="ECO:0007669"/>
    <property type="project" value="InterPro"/>
</dbReference>